<comment type="similarity">
    <text evidence="2">Belongs to the NRDE2 family.</text>
</comment>
<dbReference type="PANTHER" id="PTHR13471:SF0">
    <property type="entry name" value="NUCLEAR EXOSOME REGULATOR NRDE2"/>
    <property type="match status" value="1"/>
</dbReference>
<name>A0A061QYM5_9CHLO</name>
<dbReference type="PANTHER" id="PTHR13471">
    <property type="entry name" value="TETRATRICOPEPTIDE-LIKE HELICAL"/>
    <property type="match status" value="1"/>
</dbReference>
<sequence>MEAGLHIPAFELQDYFSSSSDDQRSPSPERSAGCHSKKKRGEAARKRQKKHRREADKVRRLERRAQALLAPERSAADGLPSASGSGPFYFDSHGDKDNLAYDSIYRHDTPAYQRWGSEASPAAALPRMYTEVDGHWQGLSSSSRYYSAPQIRRERDAGAARTRPVAREPGEQCSPAAPLPLPEILPLQEPTGTAGGGAAAESVEEYILRRTREFNERTRADPCDVQLWLDYANFQEQAVAMRQHRKHHLSETAVAEKRLAILEAALQHAPSSESLLLAFMDAMAVIATPAQLLSRWRKLLAQHGSMPGLWDRYILLLREGFSTFTMSALQSGFGEAVAALGGQAARCRREGAPREEADRAELTRVRYTLEALAAWLQAGHTEHAVAGIQALLEFSVLAPPLPPVAGSERTALREFKRFWGSGAPRIGEPGAVGWSEWAAQECMQELRHPTEAEGHTQAETGSGGAACPGETQGGWSSWRQLASVAEGGEGMQAEVSGGGGGGALQEHEAGDADEGSEGGEGGGDAAEEGETEEELLARLGMKLDAGLDALGEAAIGPETLQQWVAEETSRCRQQWRPVRAKDAIGADQGLERAVEVDDVAHLLVRLDHCPEAQERLVLGCLSLLGAPLGQHSPSNDPAATRAAASQEAASEEEAKAMAQAGAAAVGAASLGSEPPTGPETWLCPSGHEWAGTAEDGRRAWWEAEPGRRDFLVRALHALLLGPFPGHWNLALALFRLEAAGQGSEGARGLLALRRDDLTLWAAYGAAEAERGRLKAARKVFAAAMASAQKEDRLAAAPLALECAEMELRHADRGEGASLAAIVPLVWLGSNESICAKGGLPDDSVVSARKGFQAVLPQALATDGGRLNHSSAALIAAAALFEALAPRKGCSSLEEPGLSPGLAAALAIHRAARDATSSEVRVCSVFHEQLQVRLAKLLMEPPVPVGLRGGSCTPRELLKPRAAKELIQQALRDFPSSPALLSLWARLHERLHHMSALRRSLAEVAPPGGAAVPLPWLLLLQAEFRRPGGGHLVTGTLERCLGSRSPLRSCPMLWRVYLAYHVKAGRLESAKKVFLRGIHECPWSKALWLDGFHNLRSQFSPREAEELLETCREKEVFLRTDVFEVLLAAMDSEALEQPAGHQICPGETAATA</sequence>
<dbReference type="Gene3D" id="1.25.40.10">
    <property type="entry name" value="Tetratricopeptide repeat domain"/>
    <property type="match status" value="1"/>
</dbReference>
<evidence type="ECO:0000256" key="1">
    <source>
        <dbReference type="ARBA" id="ARBA00004123"/>
    </source>
</evidence>
<evidence type="ECO:0000256" key="4">
    <source>
        <dbReference type="SAM" id="MobiDB-lite"/>
    </source>
</evidence>
<dbReference type="GO" id="GO:1902369">
    <property type="term" value="P:negative regulation of RNA catabolic process"/>
    <property type="evidence" value="ECO:0007669"/>
    <property type="project" value="TreeGrafter"/>
</dbReference>
<accession>A0A061QYM5</accession>
<organism evidence="5">
    <name type="scientific">Tetraselmis sp. GSL018</name>
    <dbReference type="NCBI Taxonomy" id="582737"/>
    <lineage>
        <taxon>Eukaryota</taxon>
        <taxon>Viridiplantae</taxon>
        <taxon>Chlorophyta</taxon>
        <taxon>core chlorophytes</taxon>
        <taxon>Chlorodendrophyceae</taxon>
        <taxon>Chlorodendrales</taxon>
        <taxon>Chlorodendraceae</taxon>
        <taxon>Tetraselmis</taxon>
    </lineage>
</organism>
<evidence type="ECO:0000256" key="2">
    <source>
        <dbReference type="ARBA" id="ARBA00009265"/>
    </source>
</evidence>
<feature type="region of interest" description="Disordered" evidence="4">
    <location>
        <begin position="450"/>
        <end position="475"/>
    </location>
</feature>
<protein>
    <submittedName>
        <fullName evidence="5">Protein nrde2</fullName>
    </submittedName>
</protein>
<feature type="compositionally biased region" description="Basic residues" evidence="4">
    <location>
        <begin position="35"/>
        <end position="52"/>
    </location>
</feature>
<dbReference type="GO" id="GO:0031048">
    <property type="term" value="P:regulatory ncRNA-mediated heterochromatin formation"/>
    <property type="evidence" value="ECO:0007669"/>
    <property type="project" value="TreeGrafter"/>
</dbReference>
<feature type="region of interest" description="Disordered" evidence="4">
    <location>
        <begin position="14"/>
        <end position="83"/>
    </location>
</feature>
<evidence type="ECO:0000313" key="5">
    <source>
        <dbReference type="EMBL" id="JAC65772.1"/>
    </source>
</evidence>
<feature type="compositionally biased region" description="Basic and acidic residues" evidence="4">
    <location>
        <begin position="53"/>
        <end position="65"/>
    </location>
</feature>
<dbReference type="GO" id="GO:0071013">
    <property type="term" value="C:catalytic step 2 spliceosome"/>
    <property type="evidence" value="ECO:0007669"/>
    <property type="project" value="TreeGrafter"/>
</dbReference>
<gene>
    <name evidence="5" type="ORF">TSPGSL018_15294</name>
</gene>
<dbReference type="InterPro" id="IPR011990">
    <property type="entry name" value="TPR-like_helical_dom_sf"/>
</dbReference>
<dbReference type="InterPro" id="IPR013633">
    <property type="entry name" value="NRDE-2"/>
</dbReference>
<feature type="compositionally biased region" description="Low complexity" evidence="4">
    <location>
        <begin position="17"/>
        <end position="31"/>
    </location>
</feature>
<dbReference type="SUPFAM" id="SSF48452">
    <property type="entry name" value="TPR-like"/>
    <property type="match status" value="1"/>
</dbReference>
<dbReference type="AlphaFoldDB" id="A0A061QYM5"/>
<proteinExistence type="inferred from homology"/>
<dbReference type="Pfam" id="PF08424">
    <property type="entry name" value="NRDE-2"/>
    <property type="match status" value="1"/>
</dbReference>
<feature type="region of interest" description="Disordered" evidence="4">
    <location>
        <begin position="488"/>
        <end position="532"/>
    </location>
</feature>
<feature type="region of interest" description="Disordered" evidence="4">
    <location>
        <begin position="151"/>
        <end position="199"/>
    </location>
</feature>
<keyword evidence="3" id="KW-0539">Nucleus</keyword>
<dbReference type="EMBL" id="GBEZ01020939">
    <property type="protein sequence ID" value="JAC65772.1"/>
    <property type="molecule type" value="Transcribed_RNA"/>
</dbReference>
<evidence type="ECO:0000256" key="3">
    <source>
        <dbReference type="ARBA" id="ARBA00023242"/>
    </source>
</evidence>
<comment type="subcellular location">
    <subcellularLocation>
        <location evidence="1">Nucleus</location>
    </subcellularLocation>
</comment>
<reference evidence="5" key="1">
    <citation type="submission" date="2014-05" db="EMBL/GenBank/DDBJ databases">
        <title>The transcriptome of the halophilic microalga Tetraselmis sp. GSL018 isolated from the Great Salt Lake, Utah.</title>
        <authorList>
            <person name="Jinkerson R.E."/>
            <person name="D'Adamo S."/>
            <person name="Posewitz M.C."/>
        </authorList>
    </citation>
    <scope>NUCLEOTIDE SEQUENCE</scope>
    <source>
        <strain evidence="5">GSL018</strain>
    </source>
</reference>